<reference evidence="2 3" key="1">
    <citation type="submission" date="2016-10" db="EMBL/GenBank/DDBJ databases">
        <authorList>
            <person name="Varghese N."/>
            <person name="Submissions S."/>
        </authorList>
    </citation>
    <scope>NUCLEOTIDE SEQUENCE [LARGE SCALE GENOMIC DNA]</scope>
    <source>
        <strain evidence="2 3">DSM 2373</strain>
    </source>
</reference>
<dbReference type="RefSeq" id="WP_083524798.1">
    <property type="nucleotide sequence ID" value="NZ_BCNX01000007.1"/>
</dbReference>
<dbReference type="SUPFAM" id="SSF52402">
    <property type="entry name" value="Adenine nucleotide alpha hydrolases-like"/>
    <property type="match status" value="1"/>
</dbReference>
<dbReference type="InterPro" id="IPR014729">
    <property type="entry name" value="Rossmann-like_a/b/a_fold"/>
</dbReference>
<evidence type="ECO:0000313" key="2">
    <source>
        <dbReference type="EMBL" id="SDK36185.1"/>
    </source>
</evidence>
<dbReference type="Proteomes" id="UP000326500">
    <property type="component" value="Unassembled WGS sequence"/>
</dbReference>
<keyword evidence="3" id="KW-1185">Reference proteome</keyword>
<sequence>MPSYQVCTRCVMDVTAKDIVFDEEGRCNYCTAFLREMEDFKARTADSQSHCDELISRIKAAGKGKEYDCIVGVSGGVDSSYALYLAVTHGLHPLAVHLDNGWNSDEASQNIANMIDKLGVDLHTHVIDWEENRDLQRSFFKASVVDIELLMDNAMTALNYQQAAKYGVKYILLGTNIATEGMSMPPGWNHYKYDAYNIRQIHKRFGSVPIKTHPLFSTMDYLRYRLIHKIKAVSFLDYFPYNKSEALELLRKKFGYKPYPYKHYESVFTRFYQGYILPRKFGYDKRRLHLSNLIVSGQMTRDEALQLLEGSPYPDPELEEQDRIFVMKKLGFSEDSFNQYMNAPEVPHQAYGSEEWLWNLLGSVARTVRRSRSSTQNHAVIPIL</sequence>
<dbReference type="AlphaFoldDB" id="A0A1G9BBB3"/>
<dbReference type="STRING" id="2200.GCA_001571405_01222"/>
<feature type="domain" description="NAD/GMP synthase" evidence="1">
    <location>
        <begin position="68"/>
        <end position="180"/>
    </location>
</feature>
<dbReference type="InterPro" id="IPR022310">
    <property type="entry name" value="NAD/GMP_synthase"/>
</dbReference>
<organism evidence="2 3">
    <name type="scientific">Methanoculleus thermophilus</name>
    <dbReference type="NCBI Taxonomy" id="2200"/>
    <lineage>
        <taxon>Archaea</taxon>
        <taxon>Methanobacteriati</taxon>
        <taxon>Methanobacteriota</taxon>
        <taxon>Stenosarchaea group</taxon>
        <taxon>Methanomicrobia</taxon>
        <taxon>Methanomicrobiales</taxon>
        <taxon>Methanomicrobiaceae</taxon>
        <taxon>Methanoculleus</taxon>
    </lineage>
</organism>
<evidence type="ECO:0000313" key="3">
    <source>
        <dbReference type="Proteomes" id="UP000326500"/>
    </source>
</evidence>
<gene>
    <name evidence="2" type="ORF">SAMN04488571_10876</name>
</gene>
<dbReference type="GO" id="GO:0006163">
    <property type="term" value="P:purine nucleotide metabolic process"/>
    <property type="evidence" value="ECO:0007669"/>
    <property type="project" value="UniProtKB-ARBA"/>
</dbReference>
<keyword evidence="2" id="KW-0808">Transferase</keyword>
<dbReference type="EMBL" id="FNFT01000008">
    <property type="protein sequence ID" value="SDK36185.1"/>
    <property type="molecule type" value="Genomic_DNA"/>
</dbReference>
<dbReference type="Gene3D" id="3.40.50.620">
    <property type="entry name" value="HUPs"/>
    <property type="match status" value="1"/>
</dbReference>
<dbReference type="Pfam" id="PF02540">
    <property type="entry name" value="NAD_synthase"/>
    <property type="match status" value="1"/>
</dbReference>
<evidence type="ECO:0000259" key="1">
    <source>
        <dbReference type="Pfam" id="PF02540"/>
    </source>
</evidence>
<accession>A0A1G9BBB3</accession>
<proteinExistence type="predicted"/>
<dbReference type="InterPro" id="IPR020022">
    <property type="entry name" value="N-acetyl_sugar_amidoTrfase"/>
</dbReference>
<name>A0A1G9BBB3_9EURY</name>
<dbReference type="NCBIfam" id="TIGR03573">
    <property type="entry name" value="WbuX"/>
    <property type="match status" value="1"/>
</dbReference>
<dbReference type="GO" id="GO:0016740">
    <property type="term" value="F:transferase activity"/>
    <property type="evidence" value="ECO:0007669"/>
    <property type="project" value="UniProtKB-KW"/>
</dbReference>
<protein>
    <submittedName>
        <fullName evidence="2">N-acetyl sugar amidotransferase</fullName>
    </submittedName>
</protein>